<keyword evidence="3 8" id="KW-0808">Transferase</keyword>
<evidence type="ECO:0000256" key="3">
    <source>
        <dbReference type="ARBA" id="ARBA00022679"/>
    </source>
</evidence>
<dbReference type="Gene3D" id="3.40.367.20">
    <property type="match status" value="2"/>
</dbReference>
<comment type="caution">
    <text evidence="11">The sequence shown here is derived from an EMBL/GenBank/DDBJ whole genome shotgun (WGS) entry which is preliminary data.</text>
</comment>
<feature type="domain" description="Hexokinase N-terminal" evidence="9">
    <location>
        <begin position="17"/>
        <end position="227"/>
    </location>
</feature>
<dbReference type="GO" id="GO:0005536">
    <property type="term" value="F:D-glucose binding"/>
    <property type="evidence" value="ECO:0007669"/>
    <property type="project" value="InterPro"/>
</dbReference>
<evidence type="ECO:0000313" key="12">
    <source>
        <dbReference type="Proteomes" id="UP000256328"/>
    </source>
</evidence>
<comment type="pathway">
    <text evidence="1">Carbohydrate degradation; glycolysis; D-glyceraldehyde 3-phosphate and glycerone phosphate from D-glucose: step 1/4.</text>
</comment>
<dbReference type="GO" id="GO:0008865">
    <property type="term" value="F:fructokinase activity"/>
    <property type="evidence" value="ECO:0007669"/>
    <property type="project" value="TreeGrafter"/>
</dbReference>
<evidence type="ECO:0000256" key="8">
    <source>
        <dbReference type="RuleBase" id="RU362007"/>
    </source>
</evidence>
<dbReference type="PANTHER" id="PTHR19443">
    <property type="entry name" value="HEXOKINASE"/>
    <property type="match status" value="1"/>
</dbReference>
<dbReference type="EC" id="2.7.1.-" evidence="8"/>
<keyword evidence="4 8" id="KW-0547">Nucleotide-binding</keyword>
<dbReference type="UniPathway" id="UPA00109">
    <property type="reaction ID" value="UER00180"/>
</dbReference>
<keyword evidence="6 8" id="KW-0067">ATP-binding</keyword>
<dbReference type="GO" id="GO:0006096">
    <property type="term" value="P:glycolytic process"/>
    <property type="evidence" value="ECO:0007669"/>
    <property type="project" value="UniProtKB-UniPathway"/>
</dbReference>
<dbReference type="OrthoDB" id="419537at2759"/>
<evidence type="ECO:0000313" key="11">
    <source>
        <dbReference type="EMBL" id="RDW56386.1"/>
    </source>
</evidence>
<evidence type="ECO:0000259" key="9">
    <source>
        <dbReference type="Pfam" id="PF00349"/>
    </source>
</evidence>
<dbReference type="EMBL" id="PDLN01000028">
    <property type="protein sequence ID" value="RDW56386.1"/>
    <property type="molecule type" value="Genomic_DNA"/>
</dbReference>
<evidence type="ECO:0000256" key="4">
    <source>
        <dbReference type="ARBA" id="ARBA00022741"/>
    </source>
</evidence>
<keyword evidence="12" id="KW-1185">Reference proteome</keyword>
<keyword evidence="5 8" id="KW-0418">Kinase</keyword>
<evidence type="ECO:0000256" key="2">
    <source>
        <dbReference type="ARBA" id="ARBA00009225"/>
    </source>
</evidence>
<dbReference type="Gene3D" id="3.30.420.40">
    <property type="match status" value="1"/>
</dbReference>
<evidence type="ECO:0000256" key="1">
    <source>
        <dbReference type="ARBA" id="ARBA00004888"/>
    </source>
</evidence>
<dbReference type="GO" id="GO:0004340">
    <property type="term" value="F:glucokinase activity"/>
    <property type="evidence" value="ECO:0007669"/>
    <property type="project" value="TreeGrafter"/>
</dbReference>
<dbReference type="FunFam" id="3.30.420.40:FF:000034">
    <property type="entry name" value="Phosphotransferase"/>
    <property type="match status" value="1"/>
</dbReference>
<dbReference type="InterPro" id="IPR022673">
    <property type="entry name" value="Hexokinase_C"/>
</dbReference>
<name>A0A3D8Q3A4_9HELO</name>
<evidence type="ECO:0000256" key="5">
    <source>
        <dbReference type="ARBA" id="ARBA00022777"/>
    </source>
</evidence>
<evidence type="ECO:0000256" key="6">
    <source>
        <dbReference type="ARBA" id="ARBA00022840"/>
    </source>
</evidence>
<dbReference type="Proteomes" id="UP000256328">
    <property type="component" value="Unassembled WGS sequence"/>
</dbReference>
<dbReference type="InterPro" id="IPR043129">
    <property type="entry name" value="ATPase_NBD"/>
</dbReference>
<dbReference type="PRINTS" id="PR00475">
    <property type="entry name" value="HEXOKINASE"/>
</dbReference>
<dbReference type="SUPFAM" id="SSF53067">
    <property type="entry name" value="Actin-like ATPase domain"/>
    <property type="match status" value="2"/>
</dbReference>
<keyword evidence="7 8" id="KW-0324">Glycolysis</keyword>
<dbReference type="GO" id="GO:0005524">
    <property type="term" value="F:ATP binding"/>
    <property type="evidence" value="ECO:0007669"/>
    <property type="project" value="UniProtKB-UniRule"/>
</dbReference>
<proteinExistence type="inferred from homology"/>
<sequence length="598" mass="65237">MPMPMSARNASFIQGANRVAQQFEFTKEDVRRTTKLFLEQMVEGLEQNGANISQIPSYVTTLPNGTEKGLCLAVDVGGTNFRVCSVQLHGDRTFSHIQTKVVIPPELRVSDTAEELFAFFAKQIELFLRTYHSDHLEAHFASSEAAPSTSGCTQGFHRLAFTFSHAIDQQGINKGFLIRWSKGFSIPAAVGRDVCSLLQDQIKLLNLPVLVTALTNDTVGTLMARAYMSLTETRPILGAVFGTGTNGAYIEKLENIRKLKLVNTDVQLQDSREMIINTEWGSFDNQLKILPSTAFDDTLDINSVNPGYELFEKRISGMYLGELLRLAILSIIEISPGTDSVISTSTEKHVFGENYSDSNTMTVEETSPIYTQWGLDTSLLSTMAADKSPDLQLIRQELAVSVGIKNVNIEDAQILKSLARAISTRAARLAGVAVAAVVIKSECIAPQVAAQCCEDSSRTKFDLPAFVPGKLIRIIKRWAKKLQRYLRGTKSELKSAALDTTPPLASNSLLKCQISDRVSSSGTSTGSDVERAVDIGVDGSLVELHPGFKDELRGALRDVEEIGEVGESRITIGIAKDGGGIGAALVGLLAEQQQQRRF</sequence>
<reference evidence="11 12" key="1">
    <citation type="journal article" date="2018" name="IMA Fungus">
        <title>IMA Genome-F 9: Draft genome sequence of Annulohypoxylon stygium, Aspergillus mulundensis, Berkeleyomyces basicola (syn. Thielaviopsis basicola), Ceratocystis smalleyi, two Cercospora beticola strains, Coleophoma cylindrospora, Fusarium fracticaudum, Phialophora cf. hyalina, and Morchella septimelata.</title>
        <authorList>
            <person name="Wingfield B.D."/>
            <person name="Bills G.F."/>
            <person name="Dong Y."/>
            <person name="Huang W."/>
            <person name="Nel W.J."/>
            <person name="Swalarsk-Parry B.S."/>
            <person name="Vaghefi N."/>
            <person name="Wilken P.M."/>
            <person name="An Z."/>
            <person name="de Beer Z.W."/>
            <person name="De Vos L."/>
            <person name="Chen L."/>
            <person name="Duong T.A."/>
            <person name="Gao Y."/>
            <person name="Hammerbacher A."/>
            <person name="Kikkert J.R."/>
            <person name="Li Y."/>
            <person name="Li H."/>
            <person name="Li K."/>
            <person name="Li Q."/>
            <person name="Liu X."/>
            <person name="Ma X."/>
            <person name="Naidoo K."/>
            <person name="Pethybridge S.J."/>
            <person name="Sun J."/>
            <person name="Steenkamp E.T."/>
            <person name="van der Nest M.A."/>
            <person name="van Wyk S."/>
            <person name="Wingfield M.J."/>
            <person name="Xiong C."/>
            <person name="Yue Q."/>
            <person name="Zhang X."/>
        </authorList>
    </citation>
    <scope>NUCLEOTIDE SEQUENCE [LARGE SCALE GENOMIC DNA]</scope>
    <source>
        <strain evidence="11 12">BP5796</strain>
    </source>
</reference>
<comment type="similarity">
    <text evidence="2 8">Belongs to the hexokinase family.</text>
</comment>
<organism evidence="11 12">
    <name type="scientific">Coleophoma crateriformis</name>
    <dbReference type="NCBI Taxonomy" id="565419"/>
    <lineage>
        <taxon>Eukaryota</taxon>
        <taxon>Fungi</taxon>
        <taxon>Dikarya</taxon>
        <taxon>Ascomycota</taxon>
        <taxon>Pezizomycotina</taxon>
        <taxon>Leotiomycetes</taxon>
        <taxon>Helotiales</taxon>
        <taxon>Dermateaceae</taxon>
        <taxon>Coleophoma</taxon>
    </lineage>
</organism>
<dbReference type="Pfam" id="PF00349">
    <property type="entry name" value="Hexokinase_1"/>
    <property type="match status" value="1"/>
</dbReference>
<feature type="domain" description="Hexokinase C-terminal" evidence="10">
    <location>
        <begin position="237"/>
        <end position="489"/>
    </location>
</feature>
<dbReference type="PROSITE" id="PS51748">
    <property type="entry name" value="HEXOKINASE_2"/>
    <property type="match status" value="1"/>
</dbReference>
<feature type="domain" description="Hexokinase C-terminal" evidence="10">
    <location>
        <begin position="528"/>
        <end position="587"/>
    </location>
</feature>
<protein>
    <recommendedName>
        <fullName evidence="8">Phosphotransferase</fullName>
        <ecNumber evidence="8">2.7.1.-</ecNumber>
    </recommendedName>
</protein>
<accession>A0A3D8Q3A4</accession>
<dbReference type="AlphaFoldDB" id="A0A3D8Q3A4"/>
<dbReference type="InterPro" id="IPR022672">
    <property type="entry name" value="Hexokinase_N"/>
</dbReference>
<dbReference type="Pfam" id="PF03727">
    <property type="entry name" value="Hexokinase_2"/>
    <property type="match status" value="2"/>
</dbReference>
<dbReference type="GO" id="GO:0001678">
    <property type="term" value="P:intracellular glucose homeostasis"/>
    <property type="evidence" value="ECO:0007669"/>
    <property type="project" value="InterPro"/>
</dbReference>
<dbReference type="GO" id="GO:0005739">
    <property type="term" value="C:mitochondrion"/>
    <property type="evidence" value="ECO:0007669"/>
    <property type="project" value="TreeGrafter"/>
</dbReference>
<evidence type="ECO:0000256" key="7">
    <source>
        <dbReference type="ARBA" id="ARBA00023152"/>
    </source>
</evidence>
<dbReference type="PANTHER" id="PTHR19443:SF30">
    <property type="entry name" value="GLUCOKINASE-1-RELATED"/>
    <property type="match status" value="1"/>
</dbReference>
<dbReference type="GO" id="GO:0006006">
    <property type="term" value="P:glucose metabolic process"/>
    <property type="evidence" value="ECO:0007669"/>
    <property type="project" value="TreeGrafter"/>
</dbReference>
<gene>
    <name evidence="11" type="ORF">BP5796_13208</name>
</gene>
<dbReference type="GO" id="GO:0005829">
    <property type="term" value="C:cytosol"/>
    <property type="evidence" value="ECO:0007669"/>
    <property type="project" value="TreeGrafter"/>
</dbReference>
<evidence type="ECO:0000259" key="10">
    <source>
        <dbReference type="Pfam" id="PF03727"/>
    </source>
</evidence>
<dbReference type="InterPro" id="IPR001312">
    <property type="entry name" value="Hexokinase"/>
</dbReference>